<dbReference type="Pfam" id="PF01565">
    <property type="entry name" value="FAD_binding_4"/>
    <property type="match status" value="1"/>
</dbReference>
<dbReference type="Gene3D" id="3.30.465.10">
    <property type="match status" value="1"/>
</dbReference>
<dbReference type="PANTHER" id="PTHR43716">
    <property type="entry name" value="D-2-HYDROXYGLUTARATE DEHYDROGENASE, MITOCHONDRIAL"/>
    <property type="match status" value="1"/>
</dbReference>
<dbReference type="InterPro" id="IPR051264">
    <property type="entry name" value="FAD-oxidored/transferase_4"/>
</dbReference>
<dbReference type="InterPro" id="IPR016171">
    <property type="entry name" value="Vanillyl_alc_oxidase_C-sub2"/>
</dbReference>
<evidence type="ECO:0000313" key="6">
    <source>
        <dbReference type="EMBL" id="PZQ94729.1"/>
    </source>
</evidence>
<evidence type="ECO:0000256" key="1">
    <source>
        <dbReference type="ARBA" id="ARBA00001974"/>
    </source>
</evidence>
<reference evidence="6 7" key="1">
    <citation type="submission" date="2017-08" db="EMBL/GenBank/DDBJ databases">
        <title>Infants hospitalized years apart are colonized by the same room-sourced microbial strains.</title>
        <authorList>
            <person name="Brooks B."/>
            <person name="Olm M.R."/>
            <person name="Firek B.A."/>
            <person name="Baker R."/>
            <person name="Thomas B.C."/>
            <person name="Morowitz M.J."/>
            <person name="Banfield J.F."/>
        </authorList>
    </citation>
    <scope>NUCLEOTIDE SEQUENCE [LARGE SCALE GENOMIC DNA]</scope>
    <source>
        <strain evidence="6">S2_003_000_R2_11</strain>
    </source>
</reference>
<evidence type="ECO:0000259" key="5">
    <source>
        <dbReference type="PROSITE" id="PS51387"/>
    </source>
</evidence>
<dbReference type="Gene3D" id="3.30.70.2740">
    <property type="match status" value="1"/>
</dbReference>
<dbReference type="InterPro" id="IPR004113">
    <property type="entry name" value="FAD-bd_oxidored_4_C"/>
</dbReference>
<evidence type="ECO:0000256" key="3">
    <source>
        <dbReference type="ARBA" id="ARBA00022630"/>
    </source>
</evidence>
<dbReference type="Gene3D" id="1.10.45.10">
    <property type="entry name" value="Vanillyl-alcohol Oxidase, Chain A, domain 4"/>
    <property type="match status" value="1"/>
</dbReference>
<dbReference type="InterPro" id="IPR016167">
    <property type="entry name" value="FAD-bd_PCMH_sub1"/>
</dbReference>
<dbReference type="InterPro" id="IPR006094">
    <property type="entry name" value="Oxid_FAD_bind_N"/>
</dbReference>
<proteinExistence type="inferred from homology"/>
<evidence type="ECO:0000256" key="2">
    <source>
        <dbReference type="ARBA" id="ARBA00008000"/>
    </source>
</evidence>
<dbReference type="Gene3D" id="3.30.43.10">
    <property type="entry name" value="Uridine Diphospho-n-acetylenolpyruvylglucosamine Reductase, domain 2"/>
    <property type="match status" value="1"/>
</dbReference>
<dbReference type="InterPro" id="IPR036318">
    <property type="entry name" value="FAD-bd_PCMH-like_sf"/>
</dbReference>
<comment type="similarity">
    <text evidence="2">Belongs to the FAD-binding oxidoreductase/transferase type 4 family.</text>
</comment>
<dbReference type="InterPro" id="IPR016164">
    <property type="entry name" value="FAD-linked_Oxase-like_C"/>
</dbReference>
<comment type="caution">
    <text evidence="6">The sequence shown here is derived from an EMBL/GenBank/DDBJ whole genome shotgun (WGS) entry which is preliminary data.</text>
</comment>
<dbReference type="GO" id="GO:0003824">
    <property type="term" value="F:catalytic activity"/>
    <property type="evidence" value="ECO:0007669"/>
    <property type="project" value="InterPro"/>
</dbReference>
<gene>
    <name evidence="6" type="ORF">DI533_21510</name>
</gene>
<dbReference type="GO" id="GO:0022904">
    <property type="term" value="P:respiratory electron transport chain"/>
    <property type="evidence" value="ECO:0007669"/>
    <property type="project" value="TreeGrafter"/>
</dbReference>
<accession>A0A2W5RZ81</accession>
<dbReference type="SUPFAM" id="SSF56176">
    <property type="entry name" value="FAD-binding/transporter-associated domain-like"/>
    <property type="match status" value="1"/>
</dbReference>
<dbReference type="Gene3D" id="3.30.70.2190">
    <property type="match status" value="1"/>
</dbReference>
<dbReference type="PROSITE" id="PS51387">
    <property type="entry name" value="FAD_PCMH"/>
    <property type="match status" value="1"/>
</dbReference>
<dbReference type="GO" id="GO:0071949">
    <property type="term" value="F:FAD binding"/>
    <property type="evidence" value="ECO:0007669"/>
    <property type="project" value="InterPro"/>
</dbReference>
<dbReference type="InterPro" id="IPR016169">
    <property type="entry name" value="FAD-bd_PCMH_sub2"/>
</dbReference>
<dbReference type="SUPFAM" id="SSF55103">
    <property type="entry name" value="FAD-linked oxidases, C-terminal domain"/>
    <property type="match status" value="1"/>
</dbReference>
<dbReference type="PANTHER" id="PTHR43716:SF2">
    <property type="entry name" value="BLL6224 PROTEIN"/>
    <property type="match status" value="1"/>
</dbReference>
<feature type="domain" description="FAD-binding PCMH-type" evidence="5">
    <location>
        <begin position="37"/>
        <end position="218"/>
    </location>
</feature>
<dbReference type="InterPro" id="IPR016166">
    <property type="entry name" value="FAD-bd_PCMH"/>
</dbReference>
<keyword evidence="3" id="KW-0285">Flavoprotein</keyword>
<evidence type="ECO:0000256" key="4">
    <source>
        <dbReference type="ARBA" id="ARBA00022827"/>
    </source>
</evidence>
<dbReference type="Pfam" id="PF02913">
    <property type="entry name" value="FAD-oxidase_C"/>
    <property type="match status" value="1"/>
</dbReference>
<name>A0A2W5RZ81_CERSP</name>
<protein>
    <submittedName>
        <fullName evidence="6">Hydroxyacid dehydrogenase</fullName>
    </submittedName>
</protein>
<sequence>MIGPELLSQFASLLGPKGIITDSDAIAPWASDWRGRYHGSTAAILSPASTQEVAAVVTLASRLGVPLVPQGGNTSMVGGATPPADGSALILSLRRMNRIRSLSAEDNLALCEAGVILSVLHDAAQAVGRRFPLSLGAKGSATIGGLISTNAGGTQVLRHGTMRALVEGVEAVLPDGSIFDGLDALKKDNRGYDIKQLLIGAEGTLGIVTAASLRLVPAIAERAVGWVGVQSPADALRLLRLAEDRLGNSVEGFEIIADDGLGHVLSHVPATRCPIATRTPWHVLIEVDQADHVAPGPSERLEQALAQAMEAGIAQDAAIAASEAQADAFWRIRESLSEAERAQGPALQYDISVPVAHMPAFMVETAAAAQERFPGTSASSFGHLGDGNVHFHVRAPRGTSDGPGWIAGQGQAINAFVHDAVVAAGGSISAEHGIGQMKRAELGRLASPARITALRAIKAALDPQGLFNPGKLIPLPAESPARSSDKLIA</sequence>
<dbReference type="AlphaFoldDB" id="A0A2W5RZ81"/>
<evidence type="ECO:0000313" key="7">
    <source>
        <dbReference type="Proteomes" id="UP000248975"/>
    </source>
</evidence>
<dbReference type="EMBL" id="QFQS01000014">
    <property type="protein sequence ID" value="PZQ94729.1"/>
    <property type="molecule type" value="Genomic_DNA"/>
</dbReference>
<dbReference type="Proteomes" id="UP000248975">
    <property type="component" value="Unassembled WGS sequence"/>
</dbReference>
<dbReference type="FunFam" id="1.10.45.10:FF:000001">
    <property type="entry name" value="D-lactate dehydrogenase mitochondrial"/>
    <property type="match status" value="1"/>
</dbReference>
<organism evidence="6 7">
    <name type="scientific">Cereibacter sphaeroides</name>
    <name type="common">Rhodobacter sphaeroides</name>
    <dbReference type="NCBI Taxonomy" id="1063"/>
    <lineage>
        <taxon>Bacteria</taxon>
        <taxon>Pseudomonadati</taxon>
        <taxon>Pseudomonadota</taxon>
        <taxon>Alphaproteobacteria</taxon>
        <taxon>Rhodobacterales</taxon>
        <taxon>Paracoccaceae</taxon>
        <taxon>Cereibacter</taxon>
    </lineage>
</organism>
<comment type="cofactor">
    <cofactor evidence="1">
        <name>FAD</name>
        <dbReference type="ChEBI" id="CHEBI:57692"/>
    </cofactor>
</comment>
<keyword evidence="4" id="KW-0274">FAD</keyword>